<dbReference type="SUPFAM" id="SSF90123">
    <property type="entry name" value="ABC transporter transmembrane region"/>
    <property type="match status" value="1"/>
</dbReference>
<dbReference type="GO" id="GO:0006508">
    <property type="term" value="P:proteolysis"/>
    <property type="evidence" value="ECO:0007669"/>
    <property type="project" value="InterPro"/>
</dbReference>
<keyword evidence="4" id="KW-0378">Hydrolase</keyword>
<evidence type="ECO:0000256" key="4">
    <source>
        <dbReference type="ARBA" id="ARBA00022801"/>
    </source>
</evidence>
<dbReference type="InterPro" id="IPR027417">
    <property type="entry name" value="P-loop_NTPase"/>
</dbReference>
<sequence length="1017" mass="114281">MRTSSIIKFLESVEVFSSFNPNELKYLAIHAQSSQYDFGTAILKAGDPGQGLCLVKSGKVRLFTESEGKEKSFGIRGPGDTFNEISALKETLTEYSVRSSAKTEILFFSREVIMDLLNRNETARHFMTRYVALKVTGGFVTHFFNLRSKVSRTEIQSIIEELGVRRVQAGQEILSQDSAEDRSLYIVRHGEINIVREEEGTTYPLKVLGSGEIFGEKACLKYSVQQASAIAKTDAVLMVVPQKTVHFIIKNNPDIRNVLEDRIAFTEKEIERHRKLAEGRKKGFLFDTRSKSKSGEQIIKRFPFVEQAEQTDCGAACLAMICKHYDIPMTLGKLREMANVTTDGATMDSLARVGESLGFVTKGVKCTYNTLLGFDLPFIAHWEGYHYIVVYGVSKNHVWVADPAVGFKKMSLSAFEKGWTGNCLLFSATDKLAEIAVEQSPWLRFAGYLRPFKKVLLDLFFAALIIQILGLAPPLIIQNILDRVVVHQSPDLLNVMILGLAITMIFSHLTGFLSVYLSNFMIRKLDFNMISHFYKYVLSLPISFFAKRKTGDIIARFHENNTIRRFMTEGSISTVLNTLMIFTYFTVMFIYNVKLTLILLAFVPPIVLLTLAATPKYKDYARRTFYAGADAESMLVETLGSAEIVKGMGVERAMRLKWEKKYSKTLDLRYRAEMFTALVGIFSGVFKAGTHLTLLWVGTRMVLTQELSIGQLMAFNALIGSVMAPIMGMVGIWDELQEALVSMERLGDVLELEPEQKPENISSRVILPDLKGDIRFEDVYFRYGDKTTPYILKNINLEIKAGSTVAVVGRSGSGKSTFANLLMGFYKPADGKIHVDDYDINMLDMEYYRRQIGYVMQTNSLFSGTVSENIAIGDQNPDPRRITEVAKLADAHGFISNLPLGYEQMVGERGTGLSGGQIQRICIARALYHNPGLLIFDEATSALDSESENHIQMSMREILRKRTAVIIAHRLSTIMNADRILVLYKGTIVEQGTHQELFEKGGMYFQLIQKQMGGIEN</sequence>
<evidence type="ECO:0000313" key="14">
    <source>
        <dbReference type="Proteomes" id="UP000663722"/>
    </source>
</evidence>
<evidence type="ECO:0000256" key="1">
    <source>
        <dbReference type="ARBA" id="ARBA00004651"/>
    </source>
</evidence>
<dbReference type="InterPro" id="IPR000595">
    <property type="entry name" value="cNMP-bd_dom"/>
</dbReference>
<dbReference type="CDD" id="cd00038">
    <property type="entry name" value="CAP_ED"/>
    <property type="match status" value="2"/>
</dbReference>
<protein>
    <submittedName>
        <fullName evidence="13">Cyclic nucleotdide binding and ABC transporter permease domains-containing protein</fullName>
    </submittedName>
</protein>
<accession>A0A975BRW3</accession>
<evidence type="ECO:0000256" key="6">
    <source>
        <dbReference type="ARBA" id="ARBA00022989"/>
    </source>
</evidence>
<dbReference type="EMBL" id="CP061800">
    <property type="protein sequence ID" value="QTA89935.1"/>
    <property type="molecule type" value="Genomic_DNA"/>
</dbReference>
<dbReference type="InterPro" id="IPR003593">
    <property type="entry name" value="AAA+_ATPase"/>
</dbReference>
<proteinExistence type="predicted"/>
<feature type="transmembrane region" description="Helical" evidence="8">
    <location>
        <begin position="674"/>
        <end position="697"/>
    </location>
</feature>
<feature type="transmembrane region" description="Helical" evidence="8">
    <location>
        <begin position="574"/>
        <end position="591"/>
    </location>
</feature>
<dbReference type="FunFam" id="3.40.50.300:FF:000218">
    <property type="entry name" value="Multidrug ABC transporter ATP-binding protein"/>
    <property type="match status" value="1"/>
</dbReference>
<feature type="domain" description="ABC transmembrane type-1" evidence="11">
    <location>
        <begin position="459"/>
        <end position="738"/>
    </location>
</feature>
<keyword evidence="3" id="KW-0547">Nucleotide-binding</keyword>
<gene>
    <name evidence="13" type="ORF">dnm_059940</name>
</gene>
<dbReference type="GO" id="GO:0008233">
    <property type="term" value="F:peptidase activity"/>
    <property type="evidence" value="ECO:0007669"/>
    <property type="project" value="InterPro"/>
</dbReference>
<keyword evidence="14" id="KW-1185">Reference proteome</keyword>
<dbReference type="SUPFAM" id="SSF51206">
    <property type="entry name" value="cAMP-binding domain-like"/>
    <property type="match status" value="2"/>
</dbReference>
<evidence type="ECO:0000259" key="9">
    <source>
        <dbReference type="PROSITE" id="PS50042"/>
    </source>
</evidence>
<name>A0A975BRW3_9BACT</name>
<dbReference type="InterPro" id="IPR011527">
    <property type="entry name" value="ABC1_TM_dom"/>
</dbReference>
<dbReference type="Gene3D" id="2.60.120.10">
    <property type="entry name" value="Jelly Rolls"/>
    <property type="match status" value="2"/>
</dbReference>
<dbReference type="GO" id="GO:0005886">
    <property type="term" value="C:plasma membrane"/>
    <property type="evidence" value="ECO:0007669"/>
    <property type="project" value="UniProtKB-SubCell"/>
</dbReference>
<feature type="transmembrane region" description="Helical" evidence="8">
    <location>
        <begin position="709"/>
        <end position="733"/>
    </location>
</feature>
<dbReference type="PROSITE" id="PS50990">
    <property type="entry name" value="PEPTIDASE_C39"/>
    <property type="match status" value="1"/>
</dbReference>
<organism evidence="13 14">
    <name type="scientific">Desulfonema magnum</name>
    <dbReference type="NCBI Taxonomy" id="45655"/>
    <lineage>
        <taxon>Bacteria</taxon>
        <taxon>Pseudomonadati</taxon>
        <taxon>Thermodesulfobacteriota</taxon>
        <taxon>Desulfobacteria</taxon>
        <taxon>Desulfobacterales</taxon>
        <taxon>Desulfococcaceae</taxon>
        <taxon>Desulfonema</taxon>
    </lineage>
</organism>
<dbReference type="InterPro" id="IPR014710">
    <property type="entry name" value="RmlC-like_jellyroll"/>
</dbReference>
<dbReference type="KEGG" id="dmm:dnm_059940"/>
<feature type="transmembrane region" description="Helical" evidence="8">
    <location>
        <begin position="496"/>
        <end position="517"/>
    </location>
</feature>
<dbReference type="PANTHER" id="PTHR43394:SF1">
    <property type="entry name" value="ATP-BINDING CASSETTE SUB-FAMILY B MEMBER 10, MITOCHONDRIAL"/>
    <property type="match status" value="1"/>
</dbReference>
<dbReference type="InterPro" id="IPR039421">
    <property type="entry name" value="Type_1_exporter"/>
</dbReference>
<dbReference type="Gene3D" id="1.20.1560.10">
    <property type="entry name" value="ABC transporter type 1, transmembrane domain"/>
    <property type="match status" value="1"/>
</dbReference>
<comment type="subcellular location">
    <subcellularLocation>
        <location evidence="1">Cell membrane</location>
        <topology evidence="1">Multi-pass membrane protein</topology>
    </subcellularLocation>
</comment>
<evidence type="ECO:0000256" key="2">
    <source>
        <dbReference type="ARBA" id="ARBA00022692"/>
    </source>
</evidence>
<dbReference type="PROSITE" id="PS50893">
    <property type="entry name" value="ABC_TRANSPORTER_2"/>
    <property type="match status" value="1"/>
</dbReference>
<feature type="domain" description="Cyclic nucleotide-binding" evidence="9">
    <location>
        <begin position="146"/>
        <end position="266"/>
    </location>
</feature>
<dbReference type="SMART" id="SM00100">
    <property type="entry name" value="cNMP"/>
    <property type="match status" value="2"/>
</dbReference>
<evidence type="ECO:0000256" key="5">
    <source>
        <dbReference type="ARBA" id="ARBA00022840"/>
    </source>
</evidence>
<dbReference type="GO" id="GO:0016887">
    <property type="term" value="F:ATP hydrolysis activity"/>
    <property type="evidence" value="ECO:0007669"/>
    <property type="project" value="InterPro"/>
</dbReference>
<feature type="transmembrane region" description="Helical" evidence="8">
    <location>
        <begin position="597"/>
        <end position="614"/>
    </location>
</feature>
<dbReference type="Pfam" id="PF00027">
    <property type="entry name" value="cNMP_binding"/>
    <property type="match status" value="2"/>
</dbReference>
<dbReference type="PROSITE" id="PS50929">
    <property type="entry name" value="ABC_TM1F"/>
    <property type="match status" value="1"/>
</dbReference>
<feature type="domain" description="ABC transporter" evidence="10">
    <location>
        <begin position="774"/>
        <end position="1010"/>
    </location>
</feature>
<feature type="domain" description="Peptidase C39" evidence="12">
    <location>
        <begin position="307"/>
        <end position="426"/>
    </location>
</feature>
<dbReference type="SUPFAM" id="SSF52540">
    <property type="entry name" value="P-loop containing nucleoside triphosphate hydrolases"/>
    <property type="match status" value="1"/>
</dbReference>
<evidence type="ECO:0000256" key="8">
    <source>
        <dbReference type="SAM" id="Phobius"/>
    </source>
</evidence>
<dbReference type="SMART" id="SM00382">
    <property type="entry name" value="AAA"/>
    <property type="match status" value="1"/>
</dbReference>
<keyword evidence="6 8" id="KW-1133">Transmembrane helix</keyword>
<evidence type="ECO:0000313" key="13">
    <source>
        <dbReference type="EMBL" id="QTA89935.1"/>
    </source>
</evidence>
<dbReference type="InterPro" id="IPR005074">
    <property type="entry name" value="Peptidase_C39"/>
</dbReference>
<dbReference type="CDD" id="cd18568">
    <property type="entry name" value="ABC_6TM_HetC_like"/>
    <property type="match status" value="1"/>
</dbReference>
<dbReference type="CDD" id="cd02418">
    <property type="entry name" value="Peptidase_C39B"/>
    <property type="match status" value="1"/>
</dbReference>
<dbReference type="InterPro" id="IPR018490">
    <property type="entry name" value="cNMP-bd_dom_sf"/>
</dbReference>
<dbReference type="Pfam" id="PF00005">
    <property type="entry name" value="ABC_tran"/>
    <property type="match status" value="1"/>
</dbReference>
<evidence type="ECO:0000259" key="10">
    <source>
        <dbReference type="PROSITE" id="PS50893"/>
    </source>
</evidence>
<dbReference type="InterPro" id="IPR017871">
    <property type="entry name" value="ABC_transporter-like_CS"/>
</dbReference>
<dbReference type="RefSeq" id="WP_207678354.1">
    <property type="nucleotide sequence ID" value="NZ_CP061800.1"/>
</dbReference>
<keyword evidence="2 8" id="KW-0812">Transmembrane</keyword>
<feature type="transmembrane region" description="Helical" evidence="8">
    <location>
        <begin position="455"/>
        <end position="476"/>
    </location>
</feature>
<dbReference type="PROSITE" id="PS50042">
    <property type="entry name" value="CNMP_BINDING_3"/>
    <property type="match status" value="2"/>
</dbReference>
<dbReference type="InterPro" id="IPR036640">
    <property type="entry name" value="ABC1_TM_sf"/>
</dbReference>
<dbReference type="Gene3D" id="3.90.70.10">
    <property type="entry name" value="Cysteine proteinases"/>
    <property type="match status" value="1"/>
</dbReference>
<dbReference type="GO" id="GO:0015421">
    <property type="term" value="F:ABC-type oligopeptide transporter activity"/>
    <property type="evidence" value="ECO:0007669"/>
    <property type="project" value="TreeGrafter"/>
</dbReference>
<dbReference type="Proteomes" id="UP000663722">
    <property type="component" value="Chromosome"/>
</dbReference>
<keyword evidence="5" id="KW-0067">ATP-binding</keyword>
<evidence type="ECO:0000259" key="12">
    <source>
        <dbReference type="PROSITE" id="PS50990"/>
    </source>
</evidence>
<evidence type="ECO:0000259" key="11">
    <source>
        <dbReference type="PROSITE" id="PS50929"/>
    </source>
</evidence>
<feature type="domain" description="Cyclic nucleotide-binding" evidence="9">
    <location>
        <begin position="15"/>
        <end position="134"/>
    </location>
</feature>
<dbReference type="Gene3D" id="3.40.50.300">
    <property type="entry name" value="P-loop containing nucleotide triphosphate hydrolases"/>
    <property type="match status" value="1"/>
</dbReference>
<dbReference type="Pfam" id="PF03412">
    <property type="entry name" value="Peptidase_C39"/>
    <property type="match status" value="1"/>
</dbReference>
<reference evidence="13" key="1">
    <citation type="journal article" date="2021" name="Microb. Physiol.">
        <title>Proteogenomic Insights into the Physiology of Marine, Sulfate-Reducing, Filamentous Desulfonema limicola and Desulfonema magnum.</title>
        <authorList>
            <person name="Schnaars V."/>
            <person name="Wohlbrand L."/>
            <person name="Scheve S."/>
            <person name="Hinrichs C."/>
            <person name="Reinhardt R."/>
            <person name="Rabus R."/>
        </authorList>
    </citation>
    <scope>NUCLEOTIDE SEQUENCE</scope>
    <source>
        <strain evidence="13">4be13</strain>
    </source>
</reference>
<dbReference type="GO" id="GO:0005524">
    <property type="term" value="F:ATP binding"/>
    <property type="evidence" value="ECO:0007669"/>
    <property type="project" value="UniProtKB-KW"/>
</dbReference>
<keyword evidence="7 8" id="KW-0472">Membrane</keyword>
<dbReference type="Pfam" id="PF00664">
    <property type="entry name" value="ABC_membrane"/>
    <property type="match status" value="1"/>
</dbReference>
<dbReference type="InterPro" id="IPR003439">
    <property type="entry name" value="ABC_transporter-like_ATP-bd"/>
</dbReference>
<evidence type="ECO:0000256" key="7">
    <source>
        <dbReference type="ARBA" id="ARBA00023136"/>
    </source>
</evidence>
<dbReference type="PANTHER" id="PTHR43394">
    <property type="entry name" value="ATP-DEPENDENT PERMEASE MDL1, MITOCHONDRIAL"/>
    <property type="match status" value="1"/>
</dbReference>
<dbReference type="AlphaFoldDB" id="A0A975BRW3"/>
<evidence type="ECO:0000256" key="3">
    <source>
        <dbReference type="ARBA" id="ARBA00022741"/>
    </source>
</evidence>
<dbReference type="PROSITE" id="PS00211">
    <property type="entry name" value="ABC_TRANSPORTER_1"/>
    <property type="match status" value="1"/>
</dbReference>